<proteinExistence type="inferred from homology"/>
<accession>A0A7X6MCT5</accession>
<keyword evidence="4 7" id="KW-0560">Oxidoreductase</keyword>
<evidence type="ECO:0000256" key="6">
    <source>
        <dbReference type="ARBA" id="ARBA00023033"/>
    </source>
</evidence>
<dbReference type="AlphaFoldDB" id="A0A7X6MCT5"/>
<dbReference type="EMBL" id="JAAXPG010000012">
    <property type="protein sequence ID" value="NKY98907.1"/>
    <property type="molecule type" value="Genomic_DNA"/>
</dbReference>
<dbReference type="PRINTS" id="PR00359">
    <property type="entry name" value="BP450"/>
</dbReference>
<dbReference type="RefSeq" id="WP_061078827.1">
    <property type="nucleotide sequence ID" value="NZ_JAAXPG010000012.1"/>
</dbReference>
<comment type="caution">
    <text evidence="9">The sequence shown here is derived from an EMBL/GenBank/DDBJ whole genome shotgun (WGS) entry which is preliminary data.</text>
</comment>
<evidence type="ECO:0000256" key="2">
    <source>
        <dbReference type="ARBA" id="ARBA00022617"/>
    </source>
</evidence>
<dbReference type="Pfam" id="PF00067">
    <property type="entry name" value="p450"/>
    <property type="match status" value="1"/>
</dbReference>
<evidence type="ECO:0000256" key="4">
    <source>
        <dbReference type="ARBA" id="ARBA00023002"/>
    </source>
</evidence>
<reference evidence="9 10" key="1">
    <citation type="submission" date="2020-04" db="EMBL/GenBank/DDBJ databases">
        <title>MicrobeNet Type strains.</title>
        <authorList>
            <person name="Nicholson A.C."/>
        </authorList>
    </citation>
    <scope>NUCLEOTIDE SEQUENCE [LARGE SCALE GENOMIC DNA]</scope>
    <source>
        <strain evidence="9 10">ATCC 23612</strain>
    </source>
</reference>
<dbReference type="InterPro" id="IPR002397">
    <property type="entry name" value="Cyt_P450_B"/>
</dbReference>
<dbReference type="Proteomes" id="UP000553209">
    <property type="component" value="Unassembled WGS sequence"/>
</dbReference>
<evidence type="ECO:0000256" key="3">
    <source>
        <dbReference type="ARBA" id="ARBA00022723"/>
    </source>
</evidence>
<dbReference type="GO" id="GO:0005506">
    <property type="term" value="F:iron ion binding"/>
    <property type="evidence" value="ECO:0007669"/>
    <property type="project" value="InterPro"/>
</dbReference>
<dbReference type="FunFam" id="1.10.630.10:FF:000018">
    <property type="entry name" value="Cytochrome P450 monooxygenase"/>
    <property type="match status" value="1"/>
</dbReference>
<dbReference type="CDD" id="cd11030">
    <property type="entry name" value="CYP105-like"/>
    <property type="match status" value="1"/>
</dbReference>
<evidence type="ECO:0000256" key="1">
    <source>
        <dbReference type="ARBA" id="ARBA00010617"/>
    </source>
</evidence>
<keyword evidence="2 7" id="KW-0349">Heme</keyword>
<dbReference type="InterPro" id="IPR001128">
    <property type="entry name" value="Cyt_P450"/>
</dbReference>
<sequence>MTDTTTEPSGAAPDVIDYPTPRDARCPFAQPENVRATTREDAPLTRARIWDGSTPWLVSKYADQHALLTDPRLSIDEKREGYPHMTRGRSTAAQHTPQLITNTDAPEHTRLRRMVNLPFTVKRIEALRPRIQELTDGLIDEMLAGPKPVDLVQAFALPVPTIVITDMLGVSYDNREDFQHASHVLVSHESTPEESAAARAVLGRHMGAAMEAKMAEPTDDVMSELANRVKAGEMTPEEALTMSVAILIAGHETSASMIALGTLALLQNPDQLEYLRSVADDRKAVAAAVEELLRYLSIVHTGVRRIATEDIEVDGAVIKEGDGIVLDVAAANWDAARFPEPDRLDLTRNARAHHAFGYGAHQCLGQNLARVELQEVFRTLFRRIPDLRLAVPADEVEFAYEGVAYGLRSLPVTW</sequence>
<gene>
    <name evidence="9" type="ORF">HGB44_14735</name>
</gene>
<dbReference type="InterPro" id="IPR036396">
    <property type="entry name" value="Cyt_P450_sf"/>
</dbReference>
<dbReference type="PRINTS" id="PR00385">
    <property type="entry name" value="P450"/>
</dbReference>
<dbReference type="PROSITE" id="PS00086">
    <property type="entry name" value="CYTOCHROME_P450"/>
    <property type="match status" value="1"/>
</dbReference>
<evidence type="ECO:0000313" key="10">
    <source>
        <dbReference type="Proteomes" id="UP000553209"/>
    </source>
</evidence>
<keyword evidence="6 7" id="KW-0503">Monooxygenase</keyword>
<evidence type="ECO:0000256" key="5">
    <source>
        <dbReference type="ARBA" id="ARBA00023004"/>
    </source>
</evidence>
<dbReference type="GO" id="GO:0020037">
    <property type="term" value="F:heme binding"/>
    <property type="evidence" value="ECO:0007669"/>
    <property type="project" value="InterPro"/>
</dbReference>
<evidence type="ECO:0000313" key="9">
    <source>
        <dbReference type="EMBL" id="NKY98907.1"/>
    </source>
</evidence>
<feature type="region of interest" description="Disordered" evidence="8">
    <location>
        <begin position="1"/>
        <end position="22"/>
    </location>
</feature>
<comment type="similarity">
    <text evidence="1 7">Belongs to the cytochrome P450 family.</text>
</comment>
<protein>
    <submittedName>
        <fullName evidence="9">Cytochrome P450</fullName>
    </submittedName>
</protein>
<evidence type="ECO:0000256" key="7">
    <source>
        <dbReference type="RuleBase" id="RU000461"/>
    </source>
</evidence>
<dbReference type="SUPFAM" id="SSF48264">
    <property type="entry name" value="Cytochrome P450"/>
    <property type="match status" value="1"/>
</dbReference>
<dbReference type="GO" id="GO:0004497">
    <property type="term" value="F:monooxygenase activity"/>
    <property type="evidence" value="ECO:0007669"/>
    <property type="project" value="UniProtKB-KW"/>
</dbReference>
<dbReference type="Gene3D" id="1.10.630.10">
    <property type="entry name" value="Cytochrome P450"/>
    <property type="match status" value="1"/>
</dbReference>
<keyword evidence="5 7" id="KW-0408">Iron</keyword>
<evidence type="ECO:0000256" key="8">
    <source>
        <dbReference type="SAM" id="MobiDB-lite"/>
    </source>
</evidence>
<dbReference type="GO" id="GO:0016705">
    <property type="term" value="F:oxidoreductase activity, acting on paired donors, with incorporation or reduction of molecular oxygen"/>
    <property type="evidence" value="ECO:0007669"/>
    <property type="project" value="InterPro"/>
</dbReference>
<organism evidence="9 10">
    <name type="scientific">Nocardiopsis alborubida</name>
    <dbReference type="NCBI Taxonomy" id="146802"/>
    <lineage>
        <taxon>Bacteria</taxon>
        <taxon>Bacillati</taxon>
        <taxon>Actinomycetota</taxon>
        <taxon>Actinomycetes</taxon>
        <taxon>Streptosporangiales</taxon>
        <taxon>Nocardiopsidaceae</taxon>
        <taxon>Nocardiopsis</taxon>
    </lineage>
</organism>
<keyword evidence="3 7" id="KW-0479">Metal-binding</keyword>
<keyword evidence="10" id="KW-1185">Reference proteome</keyword>
<dbReference type="PANTHER" id="PTHR46696">
    <property type="entry name" value="P450, PUTATIVE (EUROFUNG)-RELATED"/>
    <property type="match status" value="1"/>
</dbReference>
<name>A0A7X6MCT5_9ACTN</name>
<dbReference type="PANTHER" id="PTHR46696:SF1">
    <property type="entry name" value="CYTOCHROME P450 YJIB-RELATED"/>
    <property type="match status" value="1"/>
</dbReference>
<dbReference type="InterPro" id="IPR017972">
    <property type="entry name" value="Cyt_P450_CS"/>
</dbReference>